<organism evidence="1">
    <name type="scientific">Rhizophora mucronata</name>
    <name type="common">Asiatic mangrove</name>
    <dbReference type="NCBI Taxonomy" id="61149"/>
    <lineage>
        <taxon>Eukaryota</taxon>
        <taxon>Viridiplantae</taxon>
        <taxon>Streptophyta</taxon>
        <taxon>Embryophyta</taxon>
        <taxon>Tracheophyta</taxon>
        <taxon>Spermatophyta</taxon>
        <taxon>Magnoliopsida</taxon>
        <taxon>eudicotyledons</taxon>
        <taxon>Gunneridae</taxon>
        <taxon>Pentapetalae</taxon>
        <taxon>rosids</taxon>
        <taxon>fabids</taxon>
        <taxon>Malpighiales</taxon>
        <taxon>Rhizophoraceae</taxon>
        <taxon>Rhizophora</taxon>
    </lineage>
</organism>
<sequence>MLLPSCPVHFFIAGHVLPNFCCPNFGCRTPLTKRDGVQVSVQNFTLIISFLGMI</sequence>
<reference evidence="1" key="1">
    <citation type="submission" date="2018-02" db="EMBL/GenBank/DDBJ databases">
        <title>Rhizophora mucronata_Transcriptome.</title>
        <authorList>
            <person name="Meera S.P."/>
            <person name="Sreeshan A."/>
            <person name="Augustine A."/>
        </authorList>
    </citation>
    <scope>NUCLEOTIDE SEQUENCE</scope>
    <source>
        <tissue evidence="1">Leaf</tissue>
    </source>
</reference>
<protein>
    <submittedName>
        <fullName evidence="1">Gigantea-like protein 2</fullName>
    </submittedName>
</protein>
<name>A0A2P2MUF2_RHIMU</name>
<proteinExistence type="predicted"/>
<evidence type="ECO:0000313" key="1">
    <source>
        <dbReference type="EMBL" id="MBX33850.1"/>
    </source>
</evidence>
<dbReference type="AlphaFoldDB" id="A0A2P2MUF2"/>
<dbReference type="EMBL" id="GGEC01053366">
    <property type="protein sequence ID" value="MBX33850.1"/>
    <property type="molecule type" value="Transcribed_RNA"/>
</dbReference>
<accession>A0A2P2MUF2</accession>